<dbReference type="Proteomes" id="UP001145742">
    <property type="component" value="Unassembled WGS sequence"/>
</dbReference>
<reference evidence="1" key="1">
    <citation type="submission" date="2019-10" db="EMBL/GenBank/DDBJ databases">
        <authorList>
            <person name="Soares A.E.R."/>
            <person name="Aleixo A."/>
            <person name="Schneider P."/>
            <person name="Miyaki C.Y."/>
            <person name="Schneider M.P."/>
            <person name="Mello C."/>
            <person name="Vasconcelos A.T.R."/>
        </authorList>
    </citation>
    <scope>NUCLEOTIDE SEQUENCE</scope>
    <source>
        <tissue evidence="1">Muscle</tissue>
    </source>
</reference>
<evidence type="ECO:0000313" key="1">
    <source>
        <dbReference type="EMBL" id="KAJ7411046.1"/>
    </source>
</evidence>
<name>A0ABQ9CXC5_9PASS</name>
<proteinExistence type="predicted"/>
<evidence type="ECO:0000313" key="2">
    <source>
        <dbReference type="Proteomes" id="UP001145742"/>
    </source>
</evidence>
<organism evidence="1 2">
    <name type="scientific">Willisornis vidua</name>
    <name type="common">Xingu scale-backed antbird</name>
    <dbReference type="NCBI Taxonomy" id="1566151"/>
    <lineage>
        <taxon>Eukaryota</taxon>
        <taxon>Metazoa</taxon>
        <taxon>Chordata</taxon>
        <taxon>Craniata</taxon>
        <taxon>Vertebrata</taxon>
        <taxon>Euteleostomi</taxon>
        <taxon>Archelosauria</taxon>
        <taxon>Archosauria</taxon>
        <taxon>Dinosauria</taxon>
        <taxon>Saurischia</taxon>
        <taxon>Theropoda</taxon>
        <taxon>Coelurosauria</taxon>
        <taxon>Aves</taxon>
        <taxon>Neognathae</taxon>
        <taxon>Neoaves</taxon>
        <taxon>Telluraves</taxon>
        <taxon>Australaves</taxon>
        <taxon>Passeriformes</taxon>
        <taxon>Thamnophilidae</taxon>
        <taxon>Willisornis</taxon>
    </lineage>
</organism>
<dbReference type="EMBL" id="WHWB01034364">
    <property type="protein sequence ID" value="KAJ7411046.1"/>
    <property type="molecule type" value="Genomic_DNA"/>
</dbReference>
<gene>
    <name evidence="1" type="ORF">WISP_104823</name>
</gene>
<protein>
    <submittedName>
        <fullName evidence="1">Uncharacterized protein</fullName>
    </submittedName>
</protein>
<comment type="caution">
    <text evidence="1">The sequence shown here is derived from an EMBL/GenBank/DDBJ whole genome shotgun (WGS) entry which is preliminary data.</text>
</comment>
<accession>A0ABQ9CXC5</accession>
<sequence length="86" mass="9885">MREFNLEGGDEFPTSKFQQGTKLGKDLRYTSSEIDKRLSPFNEMVSGITRVLHWLKGSEKQIDTVEIQSRQMHMAAREVMNPVLQG</sequence>
<keyword evidence="2" id="KW-1185">Reference proteome</keyword>